<dbReference type="PANTHER" id="PTHR47893">
    <property type="entry name" value="REGULATORY PROTEIN PCHR"/>
    <property type="match status" value="1"/>
</dbReference>
<evidence type="ECO:0000256" key="1">
    <source>
        <dbReference type="ARBA" id="ARBA00023015"/>
    </source>
</evidence>
<dbReference type="PROSITE" id="PS01124">
    <property type="entry name" value="HTH_ARAC_FAMILY_2"/>
    <property type="match status" value="1"/>
</dbReference>
<evidence type="ECO:0000256" key="2">
    <source>
        <dbReference type="ARBA" id="ARBA00023163"/>
    </source>
</evidence>
<dbReference type="InterPro" id="IPR053142">
    <property type="entry name" value="PchR_regulatory_protein"/>
</dbReference>
<evidence type="ECO:0000313" key="4">
    <source>
        <dbReference type="EMBL" id="MCK9817091.1"/>
    </source>
</evidence>
<evidence type="ECO:0000259" key="3">
    <source>
        <dbReference type="PROSITE" id="PS01124"/>
    </source>
</evidence>
<organism evidence="4 5">
    <name type="scientific">Pseudomonas morbosilactucae</name>
    <dbReference type="NCBI Taxonomy" id="2938197"/>
    <lineage>
        <taxon>Bacteria</taxon>
        <taxon>Pseudomonadati</taxon>
        <taxon>Pseudomonadota</taxon>
        <taxon>Gammaproteobacteria</taxon>
        <taxon>Pseudomonadales</taxon>
        <taxon>Pseudomonadaceae</taxon>
        <taxon>Pseudomonas</taxon>
    </lineage>
</organism>
<keyword evidence="2" id="KW-0804">Transcription</keyword>
<dbReference type="EMBL" id="JALQCX010000050">
    <property type="protein sequence ID" value="MCK9817091.1"/>
    <property type="molecule type" value="Genomic_DNA"/>
</dbReference>
<dbReference type="InterPro" id="IPR018060">
    <property type="entry name" value="HTH_AraC"/>
</dbReference>
<feature type="domain" description="HTH araC/xylS-type" evidence="3">
    <location>
        <begin position="213"/>
        <end position="311"/>
    </location>
</feature>
<dbReference type="InterPro" id="IPR009057">
    <property type="entry name" value="Homeodomain-like_sf"/>
</dbReference>
<dbReference type="Proteomes" id="UP001155163">
    <property type="component" value="Unassembled WGS sequence"/>
</dbReference>
<comment type="caution">
    <text evidence="4">The sequence shown here is derived from an EMBL/GenBank/DDBJ whole genome shotgun (WGS) entry which is preliminary data.</text>
</comment>
<reference evidence="4 5" key="2">
    <citation type="journal article" date="2023" name="Plant Pathol.">
        <title>Dismantling and reorganizing Pseudomonas marginalis sensu#lato.</title>
        <authorList>
            <person name="Sawada H."/>
            <person name="Fujikawa T."/>
            <person name="Satou M."/>
        </authorList>
    </citation>
    <scope>NUCLEOTIDE SEQUENCE [LARGE SCALE GENOMIC DNA]</scope>
    <source>
        <strain evidence="4 5">MAFF 302046</strain>
    </source>
</reference>
<proteinExistence type="predicted"/>
<reference evidence="4 5" key="1">
    <citation type="journal article" date="2022" name="Int. J. Syst. Evol. Microbiol.">
        <title>Pseudomonas aegrilactucae sp. nov. and Pseudomonas morbosilactucae sp. nov., pathogens causing bacterial rot of lettuce in Japan.</title>
        <authorList>
            <person name="Sawada H."/>
            <person name="Fujikawa T."/>
            <person name="Satou M."/>
        </authorList>
    </citation>
    <scope>NUCLEOTIDE SEQUENCE [LARGE SCALE GENOMIC DNA]</scope>
    <source>
        <strain evidence="4 5">MAFF 302046</strain>
    </source>
</reference>
<dbReference type="SUPFAM" id="SSF46689">
    <property type="entry name" value="Homeodomain-like"/>
    <property type="match status" value="2"/>
</dbReference>
<keyword evidence="5" id="KW-1185">Reference proteome</keyword>
<keyword evidence="1" id="KW-0805">Transcription regulation</keyword>
<gene>
    <name evidence="4" type="ORF">M1B35_23930</name>
</gene>
<dbReference type="Gene3D" id="1.10.10.60">
    <property type="entry name" value="Homeodomain-like"/>
    <property type="match status" value="2"/>
</dbReference>
<dbReference type="PANTHER" id="PTHR47893:SF1">
    <property type="entry name" value="REGULATORY PROTEIN PCHR"/>
    <property type="match status" value="1"/>
</dbReference>
<accession>A0ABT0JMD3</accession>
<protein>
    <submittedName>
        <fullName evidence="4">AraC family transcriptional regulator</fullName>
    </submittedName>
</protein>
<evidence type="ECO:0000313" key="5">
    <source>
        <dbReference type="Proteomes" id="UP001155163"/>
    </source>
</evidence>
<dbReference type="SMART" id="SM00342">
    <property type="entry name" value="HTH_ARAC"/>
    <property type="match status" value="1"/>
</dbReference>
<sequence>MSTPAFNHTSAPATLPDDSIANYSRFELAPGFGQGWTDIYRIGHGITLARGRYDFAQTYEDSYTQQPGCLTIKIMTAGELHLQIPEQRKPTIYRGNGVMLRHARDPQVLKREMVGHFSGVSIDVPESLLEQLFEDQSRRIEDSSEAEILLNTDHACHAMGLVTAAALLTAPVYTTVGRLQIEAAALQMVASLVGHEPWRTSQVMPNRHRVAVADACDILQEEFSSNHSIASLARRVGLNECYLKSAFKVVTGQTIASYLRQVRMQRARTLIESGHSSVLQACQFVGYSNPGQFAAAFRRSHGVAPASLKASKIKDSLR</sequence>
<dbReference type="Pfam" id="PF12833">
    <property type="entry name" value="HTH_18"/>
    <property type="match status" value="1"/>
</dbReference>
<dbReference type="RefSeq" id="WP_268263281.1">
    <property type="nucleotide sequence ID" value="NZ_JALQCX010000050.1"/>
</dbReference>
<name>A0ABT0JMD3_9PSED</name>